<accession>A0AAU7PMB0</accession>
<dbReference type="InterPro" id="IPR031807">
    <property type="entry name" value="HicB-like"/>
</dbReference>
<dbReference type="Gene3D" id="1.10.1220.10">
    <property type="entry name" value="Met repressor-like"/>
    <property type="match status" value="1"/>
</dbReference>
<dbReference type="InterPro" id="IPR013321">
    <property type="entry name" value="Arc_rbn_hlx_hlx"/>
</dbReference>
<organism evidence="2">
    <name type="scientific">Lacrimispora sp. BS-2</name>
    <dbReference type="NCBI Taxonomy" id="3151850"/>
    <lineage>
        <taxon>Bacteria</taxon>
        <taxon>Bacillati</taxon>
        <taxon>Bacillota</taxon>
        <taxon>Clostridia</taxon>
        <taxon>Lachnospirales</taxon>
        <taxon>Lachnospiraceae</taxon>
        <taxon>Lacrimispora</taxon>
    </lineage>
</organism>
<sequence length="119" mass="13872">MRTVDEYMNLHYRMEIIEDSDEGGYVVSFPDLKGCIICADTIEKAIDNAKEAKRAWLEAMLEDGNEIPEPDDLDKYSRQFKLRIPKSLHCQLAEHSKREGISMNQYCLYLLAQNDRVRN</sequence>
<dbReference type="PANTHER" id="PTHR34504:SF2">
    <property type="entry name" value="UPF0150 PROTEIN SSL0259"/>
    <property type="match status" value="1"/>
</dbReference>
<dbReference type="Gene3D" id="3.30.160.250">
    <property type="match status" value="1"/>
</dbReference>
<dbReference type="InterPro" id="IPR035069">
    <property type="entry name" value="TTHA1013/TTHA0281-like"/>
</dbReference>
<gene>
    <name evidence="2" type="ORF">ABFV83_16420</name>
</gene>
<evidence type="ECO:0000313" key="2">
    <source>
        <dbReference type="EMBL" id="XBS53387.1"/>
    </source>
</evidence>
<proteinExistence type="predicted"/>
<dbReference type="RefSeq" id="WP_349945347.1">
    <property type="nucleotide sequence ID" value="NZ_CP157940.1"/>
</dbReference>
<dbReference type="InterPro" id="IPR010985">
    <property type="entry name" value="Ribbon_hlx_hlx"/>
</dbReference>
<dbReference type="GO" id="GO:0006355">
    <property type="term" value="P:regulation of DNA-templated transcription"/>
    <property type="evidence" value="ECO:0007669"/>
    <property type="project" value="InterPro"/>
</dbReference>
<dbReference type="EMBL" id="CP157940">
    <property type="protein sequence ID" value="XBS53387.1"/>
    <property type="molecule type" value="Genomic_DNA"/>
</dbReference>
<protein>
    <submittedName>
        <fullName evidence="2">Type II toxin-antitoxin system HicB family antitoxin</fullName>
    </submittedName>
</protein>
<dbReference type="AlphaFoldDB" id="A0AAU7PMB0"/>
<dbReference type="Pfam" id="PF15919">
    <property type="entry name" value="HicB_lk_antitox"/>
    <property type="match status" value="1"/>
</dbReference>
<reference evidence="2" key="1">
    <citation type="submission" date="2024-06" db="EMBL/GenBank/DDBJ databases">
        <title>Lacrimispora cavernae sp. nov., a novel anaerobe isolated from bat guano pile inside a cave.</title>
        <authorList>
            <person name="Miller S.L."/>
            <person name="Lu N."/>
            <person name="King J."/>
            <person name="Sankaranarayanan K."/>
            <person name="Lawson P.A."/>
        </authorList>
    </citation>
    <scope>NUCLEOTIDE SEQUENCE</scope>
    <source>
        <strain evidence="2">BS-2</strain>
    </source>
</reference>
<dbReference type="InterPro" id="IPR051404">
    <property type="entry name" value="TA_system_antitoxin"/>
</dbReference>
<name>A0AAU7PMB0_9FIRM</name>
<evidence type="ECO:0000259" key="1">
    <source>
        <dbReference type="Pfam" id="PF15919"/>
    </source>
</evidence>
<dbReference type="SUPFAM" id="SSF47598">
    <property type="entry name" value="Ribbon-helix-helix"/>
    <property type="match status" value="1"/>
</dbReference>
<feature type="domain" description="HicB-like antitoxin of toxin-antitoxin system" evidence="1">
    <location>
        <begin position="16"/>
        <end position="79"/>
    </location>
</feature>
<dbReference type="PANTHER" id="PTHR34504">
    <property type="entry name" value="ANTITOXIN HICB"/>
    <property type="match status" value="1"/>
</dbReference>
<dbReference type="SUPFAM" id="SSF143100">
    <property type="entry name" value="TTHA1013/TTHA0281-like"/>
    <property type="match status" value="1"/>
</dbReference>